<dbReference type="GO" id="GO:0009055">
    <property type="term" value="F:electron transfer activity"/>
    <property type="evidence" value="ECO:0007669"/>
    <property type="project" value="InterPro"/>
</dbReference>
<dbReference type="PANTHER" id="PTHR35008:SF4">
    <property type="entry name" value="BLL4482 PROTEIN"/>
    <property type="match status" value="1"/>
</dbReference>
<dbReference type="InterPro" id="IPR036909">
    <property type="entry name" value="Cyt_c-like_dom_sf"/>
</dbReference>
<dbReference type="PROSITE" id="PS51007">
    <property type="entry name" value="CYTC"/>
    <property type="match status" value="1"/>
</dbReference>
<dbReference type="InterPro" id="IPR009056">
    <property type="entry name" value="Cyt_c-like_dom"/>
</dbReference>
<evidence type="ECO:0000259" key="7">
    <source>
        <dbReference type="PROSITE" id="PS51007"/>
    </source>
</evidence>
<keyword evidence="6" id="KW-1133">Transmembrane helix</keyword>
<dbReference type="AlphaFoldDB" id="A0A0N8PTA2"/>
<dbReference type="InterPro" id="IPR051459">
    <property type="entry name" value="Cytochrome_c-type_DH"/>
</dbReference>
<evidence type="ECO:0000256" key="6">
    <source>
        <dbReference type="SAM" id="Phobius"/>
    </source>
</evidence>
<proteinExistence type="predicted"/>
<dbReference type="PANTHER" id="PTHR35008">
    <property type="entry name" value="BLL4482 PROTEIN-RELATED"/>
    <property type="match status" value="1"/>
</dbReference>
<keyword evidence="9" id="KW-1185">Reference proteome</keyword>
<dbReference type="Proteomes" id="UP000050509">
    <property type="component" value="Unassembled WGS sequence"/>
</dbReference>
<feature type="compositionally biased region" description="Low complexity" evidence="5">
    <location>
        <begin position="156"/>
        <end position="167"/>
    </location>
</feature>
<keyword evidence="1 4" id="KW-0349">Heme</keyword>
<evidence type="ECO:0000256" key="1">
    <source>
        <dbReference type="ARBA" id="ARBA00022617"/>
    </source>
</evidence>
<feature type="region of interest" description="Disordered" evidence="5">
    <location>
        <begin position="146"/>
        <end position="167"/>
    </location>
</feature>
<keyword evidence="3 4" id="KW-0408">Iron</keyword>
<sequence>MSRRLLNQRNVLIGFMIVCLLALVVFIIRSSTRPTTRSMDRADVTNAEFVAQGKHIYATRCASCHGSNLKGEQGWPQPRPNGVMPAAPLDQSGHAWQRDDQWLFTTIKYGGQATASPGYASAMPAFSGLTDADIWAVISYVKSTWPKHTQDSQPTSKSSLLLRQKKL</sequence>
<feature type="domain" description="Cytochrome c" evidence="7">
    <location>
        <begin position="48"/>
        <end position="145"/>
    </location>
</feature>
<dbReference type="Gene3D" id="1.10.760.10">
    <property type="entry name" value="Cytochrome c-like domain"/>
    <property type="match status" value="1"/>
</dbReference>
<comment type="caution">
    <text evidence="8">The sequence shown here is derived from an EMBL/GenBank/DDBJ whole genome shotgun (WGS) entry which is preliminary data.</text>
</comment>
<keyword evidence="6" id="KW-0812">Transmembrane</keyword>
<evidence type="ECO:0000313" key="9">
    <source>
        <dbReference type="Proteomes" id="UP000050509"/>
    </source>
</evidence>
<gene>
    <name evidence="8" type="ORF">SE17_00595</name>
</gene>
<dbReference type="EMBL" id="LJCR01000005">
    <property type="protein sequence ID" value="KPV54957.1"/>
    <property type="molecule type" value="Genomic_DNA"/>
</dbReference>
<keyword evidence="6" id="KW-0472">Membrane</keyword>
<evidence type="ECO:0000256" key="3">
    <source>
        <dbReference type="ARBA" id="ARBA00023004"/>
    </source>
</evidence>
<organism evidence="8 9">
    <name type="scientific">Kouleothrix aurantiaca</name>
    <dbReference type="NCBI Taxonomy" id="186479"/>
    <lineage>
        <taxon>Bacteria</taxon>
        <taxon>Bacillati</taxon>
        <taxon>Chloroflexota</taxon>
        <taxon>Chloroflexia</taxon>
        <taxon>Chloroflexales</taxon>
        <taxon>Roseiflexineae</taxon>
        <taxon>Roseiflexaceae</taxon>
        <taxon>Kouleothrix</taxon>
    </lineage>
</organism>
<evidence type="ECO:0000313" key="8">
    <source>
        <dbReference type="EMBL" id="KPV54957.1"/>
    </source>
</evidence>
<evidence type="ECO:0000256" key="5">
    <source>
        <dbReference type="SAM" id="MobiDB-lite"/>
    </source>
</evidence>
<dbReference type="GO" id="GO:0020037">
    <property type="term" value="F:heme binding"/>
    <property type="evidence" value="ECO:0007669"/>
    <property type="project" value="InterPro"/>
</dbReference>
<evidence type="ECO:0000256" key="4">
    <source>
        <dbReference type="PROSITE-ProRule" id="PRU00433"/>
    </source>
</evidence>
<reference evidence="8 9" key="1">
    <citation type="submission" date="2015-09" db="EMBL/GenBank/DDBJ databases">
        <title>Draft genome sequence of Kouleothrix aurantiaca JCM 19913.</title>
        <authorList>
            <person name="Hemp J."/>
        </authorList>
    </citation>
    <scope>NUCLEOTIDE SEQUENCE [LARGE SCALE GENOMIC DNA]</scope>
    <source>
        <strain evidence="8 9">COM-B</strain>
    </source>
</reference>
<dbReference type="GO" id="GO:0046872">
    <property type="term" value="F:metal ion binding"/>
    <property type="evidence" value="ECO:0007669"/>
    <property type="project" value="UniProtKB-KW"/>
</dbReference>
<evidence type="ECO:0000256" key="2">
    <source>
        <dbReference type="ARBA" id="ARBA00022723"/>
    </source>
</evidence>
<accession>A0A0N8PTA2</accession>
<dbReference type="SUPFAM" id="SSF46626">
    <property type="entry name" value="Cytochrome c"/>
    <property type="match status" value="1"/>
</dbReference>
<keyword evidence="2 4" id="KW-0479">Metal-binding</keyword>
<dbReference type="Pfam" id="PF00034">
    <property type="entry name" value="Cytochrom_C"/>
    <property type="match status" value="1"/>
</dbReference>
<protein>
    <recommendedName>
        <fullName evidence="7">Cytochrome c domain-containing protein</fullName>
    </recommendedName>
</protein>
<name>A0A0N8PTA2_9CHLR</name>
<feature type="transmembrane region" description="Helical" evidence="6">
    <location>
        <begin position="12"/>
        <end position="31"/>
    </location>
</feature>